<dbReference type="InterPro" id="IPR000089">
    <property type="entry name" value="Biotin_lipoyl"/>
</dbReference>
<dbReference type="PANTHER" id="PTHR45266">
    <property type="entry name" value="OXALOACETATE DECARBOXYLASE ALPHA CHAIN"/>
    <property type="match status" value="1"/>
</dbReference>
<dbReference type="InterPro" id="IPR050709">
    <property type="entry name" value="Biotin_Carboxyl_Carrier/Decarb"/>
</dbReference>
<sequence length="76" mass="7746">MEVPPGAAAVEAPFTAAVWRLDVKAGDRVRAGDPLLAVEAMKMETVLAAPRDGEVLAVAAAVGDQVQPGTPLVVIV</sequence>
<evidence type="ECO:0000259" key="2">
    <source>
        <dbReference type="PROSITE" id="PS50968"/>
    </source>
</evidence>
<accession>A0A2M8LT07</accession>
<organism evidence="3 4">
    <name type="scientific">Streptomyces carminius</name>
    <dbReference type="NCBI Taxonomy" id="2665496"/>
    <lineage>
        <taxon>Bacteria</taxon>
        <taxon>Bacillati</taxon>
        <taxon>Actinomycetota</taxon>
        <taxon>Actinomycetes</taxon>
        <taxon>Kitasatosporales</taxon>
        <taxon>Streptomycetaceae</taxon>
        <taxon>Streptomyces</taxon>
    </lineage>
</organism>
<dbReference type="PROSITE" id="PS50968">
    <property type="entry name" value="BIOTINYL_LIPOYL"/>
    <property type="match status" value="1"/>
</dbReference>
<dbReference type="InterPro" id="IPR011053">
    <property type="entry name" value="Single_hybrid_motif"/>
</dbReference>
<evidence type="ECO:0000256" key="1">
    <source>
        <dbReference type="ARBA" id="ARBA00023267"/>
    </source>
</evidence>
<name>A0A2M8LT07_9ACTN</name>
<evidence type="ECO:0000313" key="3">
    <source>
        <dbReference type="EMBL" id="PJE95090.1"/>
    </source>
</evidence>
<gene>
    <name evidence="3" type="ORF">CUT44_25925</name>
</gene>
<proteinExistence type="predicted"/>
<dbReference type="CDD" id="cd06850">
    <property type="entry name" value="biotinyl_domain"/>
    <property type="match status" value="1"/>
</dbReference>
<keyword evidence="1" id="KW-0092">Biotin</keyword>
<dbReference type="PANTHER" id="PTHR45266:SF3">
    <property type="entry name" value="OXALOACETATE DECARBOXYLASE ALPHA CHAIN"/>
    <property type="match status" value="1"/>
</dbReference>
<dbReference type="FunFam" id="2.40.50.100:FF:000003">
    <property type="entry name" value="Acetyl-CoA carboxylase biotin carboxyl carrier protein"/>
    <property type="match status" value="1"/>
</dbReference>
<keyword evidence="4" id="KW-1185">Reference proteome</keyword>
<protein>
    <recommendedName>
        <fullName evidence="2">Lipoyl-binding domain-containing protein</fullName>
    </recommendedName>
</protein>
<dbReference type="SUPFAM" id="SSF51230">
    <property type="entry name" value="Single hybrid motif"/>
    <property type="match status" value="1"/>
</dbReference>
<dbReference type="EMBL" id="PGGW01000067">
    <property type="protein sequence ID" value="PJE95090.1"/>
    <property type="molecule type" value="Genomic_DNA"/>
</dbReference>
<dbReference type="Pfam" id="PF00364">
    <property type="entry name" value="Biotin_lipoyl"/>
    <property type="match status" value="1"/>
</dbReference>
<comment type="caution">
    <text evidence="3">The sequence shown here is derived from an EMBL/GenBank/DDBJ whole genome shotgun (WGS) entry which is preliminary data.</text>
</comment>
<dbReference type="PROSITE" id="PS00188">
    <property type="entry name" value="BIOTIN"/>
    <property type="match status" value="1"/>
</dbReference>
<dbReference type="AlphaFoldDB" id="A0A2M8LT07"/>
<dbReference type="Proteomes" id="UP000230407">
    <property type="component" value="Unassembled WGS sequence"/>
</dbReference>
<dbReference type="InterPro" id="IPR001882">
    <property type="entry name" value="Biotin_BS"/>
</dbReference>
<feature type="domain" description="Lipoyl-binding" evidence="2">
    <location>
        <begin position="1"/>
        <end position="76"/>
    </location>
</feature>
<evidence type="ECO:0000313" key="4">
    <source>
        <dbReference type="Proteomes" id="UP000230407"/>
    </source>
</evidence>
<dbReference type="Gene3D" id="2.40.50.100">
    <property type="match status" value="1"/>
</dbReference>
<reference evidence="3 4" key="1">
    <citation type="submission" date="2017-11" db="EMBL/GenBank/DDBJ databases">
        <title>Streptomyces carmine sp. nov., a novel actinomycete isolated from Sophora alopecuroides in Xinjiang, China.</title>
        <authorList>
            <person name="Wang Y."/>
            <person name="Luo X."/>
            <person name="Wan C."/>
            <person name="Zhang L."/>
        </authorList>
    </citation>
    <scope>NUCLEOTIDE SEQUENCE [LARGE SCALE GENOMIC DNA]</scope>
    <source>
        <strain evidence="3 4">TRM SA0054</strain>
    </source>
</reference>